<sequence length="888" mass="96271">MQRSLWILAVLWELGWHSASALVTFEKVSDVMYDATPVVTSQMTLAMCVKSCLDEENCRAVSFSVPPMSCSQFSTTANSTNLISKVNAYYLEKINLETDAVMSVACSARLWALERFPQKAYLYDLSPSANNTVKVKDGVASRADCYESCLKEFDFTCQASQYNFTTQQCTLLSIDRRSDLRLFQTDSQSDYTENLCVPSAQRCGNSYTFQRYQDVAFPAFFFDKTVPADSAASCSRLCLSEPDFICRSFLYQSQSQGCILSHNDRLSVSVVPTLPRIYAAVLGRPLTEYYEFTCLPEGRRCPTFSGLTRFSSFELDRPFQLNDPISLQQCEDFCLENRTTPCGYLTYFSGNSTCTVAPGVRPGSGNPRGYIGNDADFLQNTCGSATGTQTLSVSGEAFSSSGSDDIVISTPPRHPPPTSHANLTTLTSSLASPTPASLSTMSRPISSHASPNDDGKNTATTVTSSQTTPLSKSANGSVSVAGHSALSSASMTSSRTTPTGVSISSVAVTSSRNDTSLLLTASLAGLLKKQVFNTSSNEADLKGGVAPGSRAGQRPAGENSGTCRYTRTTGRIVNAHVSTAVQDVALDACEELCEASISCLSFSYSEAHRQCLMSTANLGKVPGMIDTATGDGYMFYEKSTECTDIRFECRDGQILIAVSMDKPFHGRLFIEGSPSPDCSARFDGQKNFTWPVPLSAEPCGTVYDGNGEFANTVTLQHHEVLVTKNDRRYRVNCKYDLGIINVTSSAFTVMSPVQTSYITSNITLTSLPPNLTIGITDLLGNQLQSAVLGDTLMFSIAVPENGSYGIAAKNCYAFGAKENERMQLTDDTGITELTGCFAMTNSLMITLAVFVALFMILSVVLLMWQSAYTDAQHRKMRCRTFSGTKCQP</sequence>
<dbReference type="SUPFAM" id="SSF57414">
    <property type="entry name" value="Hairpin loop containing domain-like"/>
    <property type="match status" value="4"/>
</dbReference>
<dbReference type="CDD" id="cd01099">
    <property type="entry name" value="PAN_AP_HGF"/>
    <property type="match status" value="2"/>
</dbReference>
<feature type="domain" description="ZP" evidence="5">
    <location>
        <begin position="648"/>
        <end position="888"/>
    </location>
</feature>
<feature type="domain" description="Apple" evidence="4">
    <location>
        <begin position="563"/>
        <end position="640"/>
    </location>
</feature>
<evidence type="ECO:0000256" key="3">
    <source>
        <dbReference type="SAM" id="SignalP"/>
    </source>
</evidence>
<dbReference type="Proteomes" id="UP000192578">
    <property type="component" value="Unassembled WGS sequence"/>
</dbReference>
<dbReference type="Pfam" id="PF00024">
    <property type="entry name" value="PAN_1"/>
    <property type="match status" value="4"/>
</dbReference>
<dbReference type="AlphaFoldDB" id="A0A1W0WWV0"/>
<dbReference type="InterPro" id="IPR052774">
    <property type="entry name" value="Celegans_DevNeuronal_Protein"/>
</dbReference>
<feature type="transmembrane region" description="Helical" evidence="2">
    <location>
        <begin position="843"/>
        <end position="864"/>
    </location>
</feature>
<feature type="compositionally biased region" description="Low complexity" evidence="1">
    <location>
        <begin position="394"/>
        <end position="403"/>
    </location>
</feature>
<evidence type="ECO:0000256" key="2">
    <source>
        <dbReference type="SAM" id="Phobius"/>
    </source>
</evidence>
<feature type="compositionally biased region" description="Low complexity" evidence="1">
    <location>
        <begin position="419"/>
        <end position="440"/>
    </location>
</feature>
<evidence type="ECO:0000259" key="4">
    <source>
        <dbReference type="PROSITE" id="PS50948"/>
    </source>
</evidence>
<evidence type="ECO:0000256" key="1">
    <source>
        <dbReference type="SAM" id="MobiDB-lite"/>
    </source>
</evidence>
<dbReference type="GO" id="GO:0009653">
    <property type="term" value="P:anatomical structure morphogenesis"/>
    <property type="evidence" value="ECO:0007669"/>
    <property type="project" value="TreeGrafter"/>
</dbReference>
<feature type="chain" id="PRO_5011963791" evidence="3">
    <location>
        <begin position="22"/>
        <end position="888"/>
    </location>
</feature>
<dbReference type="Pfam" id="PF25057">
    <property type="entry name" value="CUT_N"/>
    <property type="match status" value="1"/>
</dbReference>
<feature type="domain" description="Apple" evidence="4">
    <location>
        <begin position="203"/>
        <end position="294"/>
    </location>
</feature>
<dbReference type="SMART" id="SM00241">
    <property type="entry name" value="ZP"/>
    <property type="match status" value="1"/>
</dbReference>
<feature type="domain" description="Apple" evidence="4">
    <location>
        <begin position="106"/>
        <end position="196"/>
    </location>
</feature>
<reference evidence="7" key="1">
    <citation type="submission" date="2017-01" db="EMBL/GenBank/DDBJ databases">
        <title>Comparative genomics of anhydrobiosis in the tardigrade Hypsibius dujardini.</title>
        <authorList>
            <person name="Yoshida Y."/>
            <person name="Koutsovoulos G."/>
            <person name="Laetsch D."/>
            <person name="Stevens L."/>
            <person name="Kumar S."/>
            <person name="Horikawa D."/>
            <person name="Ishino K."/>
            <person name="Komine S."/>
            <person name="Tomita M."/>
            <person name="Blaxter M."/>
            <person name="Arakawa K."/>
        </authorList>
    </citation>
    <scope>NUCLEOTIDE SEQUENCE [LARGE SCALE GENOMIC DNA]</scope>
    <source>
        <strain evidence="7">Z151</strain>
    </source>
</reference>
<dbReference type="InterPro" id="IPR056953">
    <property type="entry name" value="CUT_N"/>
</dbReference>
<accession>A0A1W0WWV0</accession>
<evidence type="ECO:0000313" key="6">
    <source>
        <dbReference type="EMBL" id="OQV19663.1"/>
    </source>
</evidence>
<feature type="domain" description="Apple" evidence="4">
    <location>
        <begin position="301"/>
        <end position="382"/>
    </location>
</feature>
<dbReference type="Gene3D" id="3.50.4.10">
    <property type="entry name" value="Hepatocyte Growth Factor"/>
    <property type="match status" value="3"/>
</dbReference>
<evidence type="ECO:0000259" key="5">
    <source>
        <dbReference type="PROSITE" id="PS51034"/>
    </source>
</evidence>
<gene>
    <name evidence="6" type="ORF">BV898_06435</name>
</gene>
<dbReference type="PROSITE" id="PS51034">
    <property type="entry name" value="ZP_2"/>
    <property type="match status" value="1"/>
</dbReference>
<feature type="signal peptide" evidence="3">
    <location>
        <begin position="1"/>
        <end position="21"/>
    </location>
</feature>
<keyword evidence="7" id="KW-1185">Reference proteome</keyword>
<dbReference type="SMART" id="SM00473">
    <property type="entry name" value="PAN_AP"/>
    <property type="match status" value="5"/>
</dbReference>
<evidence type="ECO:0000313" key="7">
    <source>
        <dbReference type="Proteomes" id="UP000192578"/>
    </source>
</evidence>
<name>A0A1W0WWV0_HYPEX</name>
<comment type="caution">
    <text evidence="6">The sequence shown here is derived from an EMBL/GenBank/DDBJ whole genome shotgun (WGS) entry which is preliminary data.</text>
</comment>
<dbReference type="PANTHER" id="PTHR47327:SF1">
    <property type="entry name" value="RE15579P"/>
    <property type="match status" value="1"/>
</dbReference>
<dbReference type="PROSITE" id="PS50948">
    <property type="entry name" value="PAN"/>
    <property type="match status" value="4"/>
</dbReference>
<dbReference type="EMBL" id="MTYJ01000037">
    <property type="protein sequence ID" value="OQV19663.1"/>
    <property type="molecule type" value="Genomic_DNA"/>
</dbReference>
<keyword evidence="2" id="KW-0812">Transmembrane</keyword>
<dbReference type="PANTHER" id="PTHR47327">
    <property type="entry name" value="FI18240P1-RELATED"/>
    <property type="match status" value="1"/>
</dbReference>
<keyword evidence="3" id="KW-0732">Signal</keyword>
<keyword evidence="2" id="KW-0472">Membrane</keyword>
<proteinExistence type="predicted"/>
<organism evidence="6 7">
    <name type="scientific">Hypsibius exemplaris</name>
    <name type="common">Freshwater tardigrade</name>
    <dbReference type="NCBI Taxonomy" id="2072580"/>
    <lineage>
        <taxon>Eukaryota</taxon>
        <taxon>Metazoa</taxon>
        <taxon>Ecdysozoa</taxon>
        <taxon>Tardigrada</taxon>
        <taxon>Eutardigrada</taxon>
        <taxon>Parachela</taxon>
        <taxon>Hypsibioidea</taxon>
        <taxon>Hypsibiidae</taxon>
        <taxon>Hypsibius</taxon>
    </lineage>
</organism>
<feature type="compositionally biased region" description="Polar residues" evidence="1">
    <location>
        <begin position="441"/>
        <end position="450"/>
    </location>
</feature>
<feature type="compositionally biased region" description="Low complexity" evidence="1">
    <location>
        <begin position="458"/>
        <end position="471"/>
    </location>
</feature>
<feature type="region of interest" description="Disordered" evidence="1">
    <location>
        <begin position="394"/>
        <end position="478"/>
    </location>
</feature>
<dbReference type="InterPro" id="IPR001507">
    <property type="entry name" value="ZP_dom"/>
</dbReference>
<dbReference type="OrthoDB" id="5775605at2759"/>
<protein>
    <submittedName>
        <fullName evidence="6">Uncharacterized protein</fullName>
    </submittedName>
</protein>
<keyword evidence="2" id="KW-1133">Transmembrane helix</keyword>
<feature type="region of interest" description="Disordered" evidence="1">
    <location>
        <begin position="538"/>
        <end position="563"/>
    </location>
</feature>
<dbReference type="InterPro" id="IPR003609">
    <property type="entry name" value="Pan_app"/>
</dbReference>